<sequence length="282" mass="31413">MAGEAAPDPFEAGADRVEPGSGEAFMVDVDGFEGPLDLLLALARTQKVDLTRISILALADQYLTFIEEARRGRLELAADYLVMAAWLAYLKSRLLLPAPPQEDGPSAEELAAAFTRRLRHLERIRKAAHELMARPQMGRDMFARAVPPASEEPLYTVWTATLYDLLSAYARQRQTHVLSHVTLKTRAVWSLAEARSRLERLLGADAVGEWMRLDQFLLDYMAEPEQRATALASSFSASLEMVREGMLDIRQDAPFAPLWLRSRPAEPVLPLEAPHPAPGEEI</sequence>
<dbReference type="GeneID" id="95772893"/>
<dbReference type="EMBL" id="VAUP01000015">
    <property type="protein sequence ID" value="TLX43553.1"/>
    <property type="molecule type" value="Genomic_DNA"/>
</dbReference>
<proteinExistence type="predicted"/>
<dbReference type="PANTHER" id="PTHR33969:SF2">
    <property type="entry name" value="SEGREGATION AND CONDENSATION PROTEIN A"/>
    <property type="match status" value="1"/>
</dbReference>
<dbReference type="PANTHER" id="PTHR33969">
    <property type="entry name" value="SEGREGATION AND CONDENSATION PROTEIN A"/>
    <property type="match status" value="1"/>
</dbReference>
<comment type="caution">
    <text evidence="2">The sequence shown here is derived from an EMBL/GenBank/DDBJ whole genome shotgun (WGS) entry which is preliminary data.</text>
</comment>
<name>A0A6C1KVW8_XANAU</name>
<evidence type="ECO:0000313" key="3">
    <source>
        <dbReference type="Proteomes" id="UP000305131"/>
    </source>
</evidence>
<evidence type="ECO:0000313" key="2">
    <source>
        <dbReference type="EMBL" id="TLX43553.1"/>
    </source>
</evidence>
<dbReference type="RefSeq" id="WP_138398473.1">
    <property type="nucleotide sequence ID" value="NZ_JBAFVI010000001.1"/>
</dbReference>
<dbReference type="Gene3D" id="6.10.250.2410">
    <property type="match status" value="1"/>
</dbReference>
<dbReference type="AlphaFoldDB" id="A0A6C1KVW8"/>
<organism evidence="2 3">
    <name type="scientific">Xanthobacter autotrophicus</name>
    <dbReference type="NCBI Taxonomy" id="280"/>
    <lineage>
        <taxon>Bacteria</taxon>
        <taxon>Pseudomonadati</taxon>
        <taxon>Pseudomonadota</taxon>
        <taxon>Alphaproteobacteria</taxon>
        <taxon>Hyphomicrobiales</taxon>
        <taxon>Xanthobacteraceae</taxon>
        <taxon>Xanthobacter</taxon>
    </lineage>
</organism>
<dbReference type="Proteomes" id="UP000305131">
    <property type="component" value="Unassembled WGS sequence"/>
</dbReference>
<evidence type="ECO:0000256" key="1">
    <source>
        <dbReference type="ARBA" id="ARBA00044777"/>
    </source>
</evidence>
<protein>
    <recommendedName>
        <fullName evidence="1">Segregation and condensation protein A</fullName>
    </recommendedName>
</protein>
<dbReference type="Pfam" id="PF02616">
    <property type="entry name" value="SMC_ScpA"/>
    <property type="match status" value="1"/>
</dbReference>
<accession>A0A6C1KVW8</accession>
<dbReference type="InterPro" id="IPR003768">
    <property type="entry name" value="ScpA"/>
</dbReference>
<reference evidence="2 3" key="1">
    <citation type="submission" date="2019-05" db="EMBL/GenBank/DDBJ databases">
        <authorList>
            <person name="Zhou X."/>
        </authorList>
    </citation>
    <scope>NUCLEOTIDE SEQUENCE [LARGE SCALE GENOMIC DNA]</scope>
    <source>
        <strain evidence="2 3">DSM 432</strain>
    </source>
</reference>
<dbReference type="OrthoDB" id="9793741at2"/>
<gene>
    <name evidence="2" type="ORF">FBQ73_05385</name>
</gene>